<evidence type="ECO:0000313" key="2">
    <source>
        <dbReference type="EMBL" id="AWK70871.1"/>
    </source>
</evidence>
<keyword evidence="4" id="KW-1185">Reference proteome</keyword>
<reference evidence="2 4" key="1">
    <citation type="submission" date="2017-05" db="EMBL/GenBank/DDBJ databases">
        <title>Isolation of Rhodococcus sp. S2-17 biodegrading of BP-3.</title>
        <authorList>
            <person name="Lee Y."/>
            <person name="Kim K.H."/>
            <person name="Chun B.H."/>
            <person name="Jung H.S."/>
            <person name="Jeon C.O."/>
        </authorList>
    </citation>
    <scope>NUCLEOTIDE SEQUENCE [LARGE SCALE GENOMIC DNA]</scope>
    <source>
        <strain evidence="2 4">S2-17</strain>
    </source>
</reference>
<evidence type="ECO:0000256" key="1">
    <source>
        <dbReference type="SAM" id="Phobius"/>
    </source>
</evidence>
<keyword evidence="1" id="KW-1133">Transmembrane helix</keyword>
<dbReference type="OrthoDB" id="4571146at2"/>
<organism evidence="2 4">
    <name type="scientific">Rhodococcus oxybenzonivorans</name>
    <dbReference type="NCBI Taxonomy" id="1990687"/>
    <lineage>
        <taxon>Bacteria</taxon>
        <taxon>Bacillati</taxon>
        <taxon>Actinomycetota</taxon>
        <taxon>Actinomycetes</taxon>
        <taxon>Mycobacteriales</taxon>
        <taxon>Nocardiaceae</taxon>
        <taxon>Rhodococcus</taxon>
    </lineage>
</organism>
<reference evidence="3" key="2">
    <citation type="submission" date="2023-10" db="EMBL/GenBank/DDBJ databases">
        <title>Development of a sustainable strategy for remediation of hydrocarbon-contaminated territories based on the waste exchange concept.</title>
        <authorList>
            <person name="Krivoruchko A."/>
        </authorList>
    </citation>
    <scope>NUCLEOTIDE SEQUENCE</scope>
    <source>
        <strain evidence="3">IEGM 68</strain>
    </source>
</reference>
<name>A0A2S2BQI4_9NOCA</name>
<dbReference type="EMBL" id="CP021354">
    <property type="protein sequence ID" value="AWK70871.1"/>
    <property type="molecule type" value="Genomic_DNA"/>
</dbReference>
<protein>
    <submittedName>
        <fullName evidence="2">Uncharacterized protein</fullName>
    </submittedName>
</protein>
<accession>A0A2S2BQI4</accession>
<dbReference type="EMBL" id="JAWLUP010000030">
    <property type="protein sequence ID" value="MDV7265720.1"/>
    <property type="molecule type" value="Genomic_DNA"/>
</dbReference>
<gene>
    <name evidence="2" type="ORF">CBI38_04110</name>
    <name evidence="3" type="ORF">R4315_14365</name>
</gene>
<evidence type="ECO:0000313" key="4">
    <source>
        <dbReference type="Proteomes" id="UP000245711"/>
    </source>
</evidence>
<feature type="transmembrane region" description="Helical" evidence="1">
    <location>
        <begin position="24"/>
        <end position="41"/>
    </location>
</feature>
<keyword evidence="1" id="KW-0472">Membrane</keyword>
<sequence length="160" mass="17653">MLAIAVIGIAAVLAVEIPLVVSGRDNVAVVVAGAVTALVLFEVRRRMSQEDDDDVVAGPEADRAEAMSRWLTRTESLISWADGTRGDWDHHLRPLLAREFQQSTGQRKGVDPAATTAAGRVFFGDLWQWVDPDDVRRSDRTEPGPGRDVLDRILQRLELL</sequence>
<proteinExistence type="predicted"/>
<dbReference type="AlphaFoldDB" id="A0A2S2BQI4"/>
<keyword evidence="1" id="KW-0812">Transmembrane</keyword>
<dbReference type="KEGG" id="roz:CBI38_04110"/>
<evidence type="ECO:0000313" key="3">
    <source>
        <dbReference type="EMBL" id="MDV7265720.1"/>
    </source>
</evidence>
<dbReference type="Proteomes" id="UP001185863">
    <property type="component" value="Unassembled WGS sequence"/>
</dbReference>
<dbReference type="Proteomes" id="UP000245711">
    <property type="component" value="Chromosome"/>
</dbReference>
<dbReference type="RefSeq" id="WP_109326645.1">
    <property type="nucleotide sequence ID" value="NZ_CP021354.1"/>
</dbReference>